<gene>
    <name evidence="1 2" type="primary">gatC</name>
    <name evidence="2" type="ORF">NCTC11820_00681</name>
</gene>
<comment type="catalytic activity">
    <reaction evidence="1">
        <text>L-aspartyl-tRNA(Asn) + L-glutamine + ATP + H2O = L-asparaginyl-tRNA(Asn) + L-glutamate + ADP + phosphate + 2 H(+)</text>
        <dbReference type="Rhea" id="RHEA:14513"/>
        <dbReference type="Rhea" id="RHEA-COMP:9674"/>
        <dbReference type="Rhea" id="RHEA-COMP:9677"/>
        <dbReference type="ChEBI" id="CHEBI:15377"/>
        <dbReference type="ChEBI" id="CHEBI:15378"/>
        <dbReference type="ChEBI" id="CHEBI:29985"/>
        <dbReference type="ChEBI" id="CHEBI:30616"/>
        <dbReference type="ChEBI" id="CHEBI:43474"/>
        <dbReference type="ChEBI" id="CHEBI:58359"/>
        <dbReference type="ChEBI" id="CHEBI:78515"/>
        <dbReference type="ChEBI" id="CHEBI:78516"/>
        <dbReference type="ChEBI" id="CHEBI:456216"/>
    </reaction>
</comment>
<dbReference type="EC" id="6.3.5.-" evidence="1"/>
<dbReference type="SUPFAM" id="SSF141000">
    <property type="entry name" value="Glu-tRNAGln amidotransferase C subunit"/>
    <property type="match status" value="1"/>
</dbReference>
<dbReference type="PANTHER" id="PTHR15004:SF0">
    <property type="entry name" value="GLUTAMYL-TRNA(GLN) AMIDOTRANSFERASE SUBUNIT C, MITOCHONDRIAL"/>
    <property type="match status" value="1"/>
</dbReference>
<dbReference type="NCBIfam" id="TIGR00135">
    <property type="entry name" value="gatC"/>
    <property type="match status" value="1"/>
</dbReference>
<evidence type="ECO:0000313" key="3">
    <source>
        <dbReference type="Proteomes" id="UP000250245"/>
    </source>
</evidence>
<evidence type="ECO:0000256" key="1">
    <source>
        <dbReference type="HAMAP-Rule" id="MF_00122"/>
    </source>
</evidence>
<keyword evidence="1" id="KW-0547">Nucleotide-binding</keyword>
<dbReference type="AlphaFoldDB" id="A0A2X2YN04"/>
<sequence length="98" mass="10672">MSTIDADEVRRVAGLARIALTDEEIQKFAAELDVITQAVAKVNEVAKPDIPATSHPIPLTNVWREDVVGECLDHDEVLQAAPQPDRGMFGVPKIIGEE</sequence>
<comment type="catalytic activity">
    <reaction evidence="1">
        <text>L-glutamyl-tRNA(Gln) + L-glutamine + ATP + H2O = L-glutaminyl-tRNA(Gln) + L-glutamate + ADP + phosphate + H(+)</text>
        <dbReference type="Rhea" id="RHEA:17521"/>
        <dbReference type="Rhea" id="RHEA-COMP:9681"/>
        <dbReference type="Rhea" id="RHEA-COMP:9684"/>
        <dbReference type="ChEBI" id="CHEBI:15377"/>
        <dbReference type="ChEBI" id="CHEBI:15378"/>
        <dbReference type="ChEBI" id="CHEBI:29985"/>
        <dbReference type="ChEBI" id="CHEBI:30616"/>
        <dbReference type="ChEBI" id="CHEBI:43474"/>
        <dbReference type="ChEBI" id="CHEBI:58359"/>
        <dbReference type="ChEBI" id="CHEBI:78520"/>
        <dbReference type="ChEBI" id="CHEBI:78521"/>
        <dbReference type="ChEBI" id="CHEBI:456216"/>
    </reaction>
</comment>
<dbReference type="GO" id="GO:0006450">
    <property type="term" value="P:regulation of translational fidelity"/>
    <property type="evidence" value="ECO:0007669"/>
    <property type="project" value="InterPro"/>
</dbReference>
<comment type="similarity">
    <text evidence="1">Belongs to the GatC family.</text>
</comment>
<dbReference type="GeneID" id="55564188"/>
<dbReference type="Proteomes" id="UP000250245">
    <property type="component" value="Unassembled WGS sequence"/>
</dbReference>
<organism evidence="2 3">
    <name type="scientific">Mobiluncus curtisii</name>
    <dbReference type="NCBI Taxonomy" id="2051"/>
    <lineage>
        <taxon>Bacteria</taxon>
        <taxon>Bacillati</taxon>
        <taxon>Actinomycetota</taxon>
        <taxon>Actinomycetes</taxon>
        <taxon>Actinomycetales</taxon>
        <taxon>Actinomycetaceae</taxon>
        <taxon>Mobiluncus</taxon>
    </lineage>
</organism>
<dbReference type="GO" id="GO:0050566">
    <property type="term" value="F:asparaginyl-tRNA synthase (glutamine-hydrolyzing) activity"/>
    <property type="evidence" value="ECO:0007669"/>
    <property type="project" value="RHEA"/>
</dbReference>
<accession>A0A2X2YN04</accession>
<keyword evidence="1" id="KW-0648">Protein biosynthesis</keyword>
<dbReference type="GO" id="GO:0016740">
    <property type="term" value="F:transferase activity"/>
    <property type="evidence" value="ECO:0007669"/>
    <property type="project" value="UniProtKB-KW"/>
</dbReference>
<dbReference type="InterPro" id="IPR036113">
    <property type="entry name" value="Asp/Glu-ADT_sf_sub_c"/>
</dbReference>
<dbReference type="RefSeq" id="WP_004008041.1">
    <property type="nucleotide sequence ID" value="NZ_CAMUDJ010000002.1"/>
</dbReference>
<name>A0A2X2YN04_9ACTO</name>
<dbReference type="GO" id="GO:0005524">
    <property type="term" value="F:ATP binding"/>
    <property type="evidence" value="ECO:0007669"/>
    <property type="project" value="UniProtKB-KW"/>
</dbReference>
<evidence type="ECO:0000313" key="2">
    <source>
        <dbReference type="EMBL" id="SQB64343.1"/>
    </source>
</evidence>
<keyword evidence="1 2" id="KW-0436">Ligase</keyword>
<dbReference type="GO" id="GO:0006412">
    <property type="term" value="P:translation"/>
    <property type="evidence" value="ECO:0007669"/>
    <property type="project" value="UniProtKB-UniRule"/>
</dbReference>
<protein>
    <recommendedName>
        <fullName evidence="1">Aspartyl/glutamyl-tRNA(Asn/Gln) amidotransferase subunit C</fullName>
        <shortName evidence="1">Asp/Glu-ADT subunit C</shortName>
        <ecNumber evidence="1">6.3.5.-</ecNumber>
    </recommendedName>
</protein>
<dbReference type="HAMAP" id="MF_00122">
    <property type="entry name" value="GatC"/>
    <property type="match status" value="1"/>
</dbReference>
<dbReference type="Gene3D" id="1.10.20.60">
    <property type="entry name" value="Glu-tRNAGln amidotransferase C subunit, N-terminal domain"/>
    <property type="match status" value="1"/>
</dbReference>
<keyword evidence="1" id="KW-0067">ATP-binding</keyword>
<dbReference type="EMBL" id="UASJ01000001">
    <property type="protein sequence ID" value="SQB64343.1"/>
    <property type="molecule type" value="Genomic_DNA"/>
</dbReference>
<comment type="function">
    <text evidence="1">Allows the formation of correctly charged Asn-tRNA(Asn) or Gln-tRNA(Gln) through the transamidation of misacylated Asp-tRNA(Asn) or Glu-tRNA(Gln) in organisms which lack either or both of asparaginyl-tRNA or glutaminyl-tRNA synthetases. The reaction takes place in the presence of glutamine and ATP through an activated phospho-Asp-tRNA(Asn) or phospho-Glu-tRNA(Gln).</text>
</comment>
<dbReference type="GO" id="GO:0070681">
    <property type="term" value="P:glutaminyl-tRNAGln biosynthesis via transamidation"/>
    <property type="evidence" value="ECO:0007669"/>
    <property type="project" value="TreeGrafter"/>
</dbReference>
<proteinExistence type="inferred from homology"/>
<reference evidence="2 3" key="1">
    <citation type="submission" date="2018-06" db="EMBL/GenBank/DDBJ databases">
        <authorList>
            <consortium name="Pathogen Informatics"/>
            <person name="Doyle S."/>
        </authorList>
    </citation>
    <scope>NUCLEOTIDE SEQUENCE [LARGE SCALE GENOMIC DNA]</scope>
    <source>
        <strain evidence="2 3">NCTC11820</strain>
    </source>
</reference>
<dbReference type="GO" id="GO:0050567">
    <property type="term" value="F:glutaminyl-tRNA synthase (glutamine-hydrolyzing) activity"/>
    <property type="evidence" value="ECO:0007669"/>
    <property type="project" value="UniProtKB-UniRule"/>
</dbReference>
<keyword evidence="2" id="KW-0808">Transferase</keyword>
<comment type="subunit">
    <text evidence="1">Heterotrimer of A, B and C subunits.</text>
</comment>
<dbReference type="PANTHER" id="PTHR15004">
    <property type="entry name" value="GLUTAMYL-TRNA(GLN) AMIDOTRANSFERASE SUBUNIT C, MITOCHONDRIAL"/>
    <property type="match status" value="1"/>
</dbReference>
<dbReference type="InterPro" id="IPR003837">
    <property type="entry name" value="GatC"/>
</dbReference>
<dbReference type="OMA" id="VTPMAMK"/>
<dbReference type="Pfam" id="PF02686">
    <property type="entry name" value="GatC"/>
    <property type="match status" value="1"/>
</dbReference>